<dbReference type="EMBL" id="SZQA01000007">
    <property type="protein sequence ID" value="TKK89221.1"/>
    <property type="molecule type" value="Genomic_DNA"/>
</dbReference>
<name>A0A4U3MIS3_9ACTN</name>
<dbReference type="OrthoDB" id="5182062at2"/>
<dbReference type="Gene3D" id="3.90.1720.10">
    <property type="entry name" value="endopeptidase domain like (from Nostoc punctiforme)"/>
    <property type="match status" value="1"/>
</dbReference>
<keyword evidence="2" id="KW-1185">Reference proteome</keyword>
<reference evidence="1 2" key="1">
    <citation type="submission" date="2019-04" db="EMBL/GenBank/DDBJ databases">
        <title>Herbidospora sp. NEAU-GS14.nov., a novel actinomycete isolated from soil.</title>
        <authorList>
            <person name="Han L."/>
        </authorList>
    </citation>
    <scope>NUCLEOTIDE SEQUENCE [LARGE SCALE GENOMIC DNA]</scope>
    <source>
        <strain evidence="1 2">NEAU-GS14</strain>
    </source>
</reference>
<accession>A0A4U3MIS3</accession>
<protein>
    <submittedName>
        <fullName evidence="1">Uncharacterized protein</fullName>
    </submittedName>
</protein>
<proteinExistence type="predicted"/>
<evidence type="ECO:0000313" key="1">
    <source>
        <dbReference type="EMBL" id="TKK89221.1"/>
    </source>
</evidence>
<evidence type="ECO:0000313" key="2">
    <source>
        <dbReference type="Proteomes" id="UP000308705"/>
    </source>
</evidence>
<organism evidence="1 2">
    <name type="scientific">Herbidospora galbida</name>
    <dbReference type="NCBI Taxonomy" id="2575442"/>
    <lineage>
        <taxon>Bacteria</taxon>
        <taxon>Bacillati</taxon>
        <taxon>Actinomycetota</taxon>
        <taxon>Actinomycetes</taxon>
        <taxon>Streptosporangiales</taxon>
        <taxon>Streptosporangiaceae</taxon>
        <taxon>Herbidospora</taxon>
    </lineage>
</organism>
<comment type="caution">
    <text evidence="1">The sequence shown here is derived from an EMBL/GenBank/DDBJ whole genome shotgun (WGS) entry which is preliminary data.</text>
</comment>
<sequence>MTAERYARRAADLALAQVADRAHVLTGAAGARPGHRDGTRLQPAGVTLVPSRTDPADPAVFAARCGEHLCAGRFDQTAGGIAGGRVARRTDIDLLVYLAELASLPEDDWQPYFEFFSPRCIENGSEAPRIVWGEDCRGRRHFDGVGLVNWCLEQAVDARYPITFDFVTWATDAAGAVAVPVTDPPCPGDLVFADRNDGTPEIGILAGAGESGQVVLAGQTTVGVVCRPFSPADWTRRRRPTAALLHD</sequence>
<gene>
    <name evidence="1" type="ORF">FDA94_09765</name>
</gene>
<dbReference type="Proteomes" id="UP000308705">
    <property type="component" value="Unassembled WGS sequence"/>
</dbReference>
<dbReference type="AlphaFoldDB" id="A0A4U3MIS3"/>
<dbReference type="RefSeq" id="WP_137246728.1">
    <property type="nucleotide sequence ID" value="NZ_SZQA01000007.1"/>
</dbReference>